<feature type="domain" description="Metallo-beta-lactamase" evidence="1">
    <location>
        <begin position="43"/>
        <end position="232"/>
    </location>
</feature>
<dbReference type="SUPFAM" id="SSF56281">
    <property type="entry name" value="Metallo-hydrolase/oxidoreductase"/>
    <property type="match status" value="1"/>
</dbReference>
<dbReference type="InterPro" id="IPR001279">
    <property type="entry name" value="Metallo-B-lactamas"/>
</dbReference>
<evidence type="ECO:0000313" key="3">
    <source>
        <dbReference type="Proteomes" id="UP001595906"/>
    </source>
</evidence>
<dbReference type="Proteomes" id="UP001595906">
    <property type="component" value="Unassembled WGS sequence"/>
</dbReference>
<dbReference type="SMART" id="SM00849">
    <property type="entry name" value="Lactamase_B"/>
    <property type="match status" value="1"/>
</dbReference>
<dbReference type="PANTHER" id="PTHR42663">
    <property type="entry name" value="HYDROLASE C777.06C-RELATED-RELATED"/>
    <property type="match status" value="1"/>
</dbReference>
<comment type="caution">
    <text evidence="2">The sequence shown here is derived from an EMBL/GenBank/DDBJ whole genome shotgun (WGS) entry which is preliminary data.</text>
</comment>
<dbReference type="EMBL" id="JBHSDC010000003">
    <property type="protein sequence ID" value="MFC4231106.1"/>
    <property type="molecule type" value="Genomic_DNA"/>
</dbReference>
<dbReference type="Gene3D" id="3.60.15.10">
    <property type="entry name" value="Ribonuclease Z/Hydroxyacylglutathione hydrolase-like"/>
    <property type="match status" value="1"/>
</dbReference>
<gene>
    <name evidence="2" type="ORF">ACFOW1_04345</name>
</gene>
<reference evidence="3" key="1">
    <citation type="journal article" date="2019" name="Int. J. Syst. Evol. Microbiol.">
        <title>The Global Catalogue of Microorganisms (GCM) 10K type strain sequencing project: providing services to taxonomists for standard genome sequencing and annotation.</title>
        <authorList>
            <consortium name="The Broad Institute Genomics Platform"/>
            <consortium name="The Broad Institute Genome Sequencing Center for Infectious Disease"/>
            <person name="Wu L."/>
            <person name="Ma J."/>
        </authorList>
    </citation>
    <scope>NUCLEOTIDE SEQUENCE [LARGE SCALE GENOMIC DNA]</scope>
    <source>
        <strain evidence="3">CECT 8010</strain>
    </source>
</reference>
<dbReference type="PANTHER" id="PTHR42663:SF6">
    <property type="entry name" value="HYDROLASE C777.06C-RELATED"/>
    <property type="match status" value="1"/>
</dbReference>
<sequence>MTDNADYPTITVTFLGTGTSSGVPMVCCDCAVCTSIDSKDKRLRSSILVQSAHTTFVIDTTPDFRYQMLRINNKKLDAVLFTHPHKDHVAGLDDIRAYNYFQAKPMEVFANTLTQEALFREFQYAFAEKKYPGIPQIELRTIDEIPFVIGDIAVIPIKVWHLKMPVLGFRMGNFTYITDANKIDEAEKEKIRGSKILVLNALRHDKHISHFTLPEAVTLAQELQIPTVYFTHISHQLGLHQNVNEQLQPNMQLAYDGLKLHI</sequence>
<name>A0ABV8PVQ9_9BACT</name>
<dbReference type="RefSeq" id="WP_379012493.1">
    <property type="nucleotide sequence ID" value="NZ_JBHSDC010000003.1"/>
</dbReference>
<evidence type="ECO:0000313" key="2">
    <source>
        <dbReference type="EMBL" id="MFC4231106.1"/>
    </source>
</evidence>
<dbReference type="InterPro" id="IPR036866">
    <property type="entry name" value="RibonucZ/Hydroxyglut_hydro"/>
</dbReference>
<proteinExistence type="predicted"/>
<accession>A0ABV8PVQ9</accession>
<keyword evidence="3" id="KW-1185">Reference proteome</keyword>
<evidence type="ECO:0000259" key="1">
    <source>
        <dbReference type="SMART" id="SM00849"/>
    </source>
</evidence>
<dbReference type="Pfam" id="PF12706">
    <property type="entry name" value="Lactamase_B_2"/>
    <property type="match status" value="1"/>
</dbReference>
<organism evidence="2 3">
    <name type="scientific">Parasediminibacterium paludis</name>
    <dbReference type="NCBI Taxonomy" id="908966"/>
    <lineage>
        <taxon>Bacteria</taxon>
        <taxon>Pseudomonadati</taxon>
        <taxon>Bacteroidota</taxon>
        <taxon>Chitinophagia</taxon>
        <taxon>Chitinophagales</taxon>
        <taxon>Chitinophagaceae</taxon>
        <taxon>Parasediminibacterium</taxon>
    </lineage>
</organism>
<dbReference type="CDD" id="cd16279">
    <property type="entry name" value="metallo-hydrolase-like_MBL-fold"/>
    <property type="match status" value="1"/>
</dbReference>
<protein>
    <submittedName>
        <fullName evidence="2">MBL fold metallo-hydrolase</fullName>
    </submittedName>
</protein>